<dbReference type="CDD" id="cd00827">
    <property type="entry name" value="init_cond_enzymes"/>
    <property type="match status" value="1"/>
</dbReference>
<evidence type="ECO:0000256" key="3">
    <source>
        <dbReference type="ARBA" id="ARBA00023315"/>
    </source>
</evidence>
<dbReference type="InterPro" id="IPR016039">
    <property type="entry name" value="Thiolase-like"/>
</dbReference>
<evidence type="ECO:0000256" key="1">
    <source>
        <dbReference type="ARBA" id="ARBA00022490"/>
    </source>
</evidence>
<dbReference type="Gene3D" id="3.40.47.10">
    <property type="match status" value="2"/>
</dbReference>
<dbReference type="PANTHER" id="PTHR34069">
    <property type="entry name" value="3-OXOACYL-[ACYL-CARRIER-PROTEIN] SYNTHASE 3"/>
    <property type="match status" value="1"/>
</dbReference>
<evidence type="ECO:0000256" key="2">
    <source>
        <dbReference type="ARBA" id="ARBA00022679"/>
    </source>
</evidence>
<dbReference type="SUPFAM" id="SSF53901">
    <property type="entry name" value="Thiolase-like"/>
    <property type="match status" value="1"/>
</dbReference>
<dbReference type="InterPro" id="IPR013751">
    <property type="entry name" value="ACP_syn_III_N"/>
</dbReference>
<protein>
    <submittedName>
        <fullName evidence="6">Ketoacyl-ACP synthase III family protein</fullName>
    </submittedName>
</protein>
<keyword evidence="7" id="KW-1185">Reference proteome</keyword>
<dbReference type="InterPro" id="IPR013747">
    <property type="entry name" value="ACP_syn_III_C"/>
</dbReference>
<organism evidence="6 7">
    <name type="scientific">Streptomyces durmitorensis</name>
    <dbReference type="NCBI Taxonomy" id="319947"/>
    <lineage>
        <taxon>Bacteria</taxon>
        <taxon>Bacillati</taxon>
        <taxon>Actinomycetota</taxon>
        <taxon>Actinomycetes</taxon>
        <taxon>Kitasatosporales</taxon>
        <taxon>Streptomycetaceae</taxon>
        <taxon>Streptomyces</taxon>
    </lineage>
</organism>
<keyword evidence="6" id="KW-0614">Plasmid</keyword>
<keyword evidence="3" id="KW-0012">Acyltransferase</keyword>
<evidence type="ECO:0000313" key="6">
    <source>
        <dbReference type="EMBL" id="UQT61990.1"/>
    </source>
</evidence>
<evidence type="ECO:0000259" key="5">
    <source>
        <dbReference type="Pfam" id="PF08545"/>
    </source>
</evidence>
<name>A0ABY4Q986_9ACTN</name>
<evidence type="ECO:0000313" key="7">
    <source>
        <dbReference type="Proteomes" id="UP000829992"/>
    </source>
</evidence>
<keyword evidence="2" id="KW-0808">Transferase</keyword>
<dbReference type="Pfam" id="PF08545">
    <property type="entry name" value="ACP_syn_III"/>
    <property type="match status" value="1"/>
</dbReference>
<dbReference type="RefSeq" id="WP_249593296.1">
    <property type="nucleotide sequence ID" value="NZ_BAAAQL010000080.1"/>
</dbReference>
<sequence length="356" mass="37882">MRVEGIHIAGTGAYLPPSMPAERAVELGLYDREAWRSSGWTGAAVAGDLPAPEMAVLAARRALECSGHRTDEIDALFHAYGFHQGPVVWPSQHYVQRHTIGGEAPAFAVYQACNGMLGAMELAVGYLRSEGRTAALITGADNFSVPNIDRWSYASGPFKTNRGTILGDGAAALVLSRRPGVAELLALNSASLPDLEEMYRGDLPLFPPEASLGRQIQLGARIAEYAAREPQKLTEAKEQLAKTRTMLGERTLADAGVEPGQITRVTHVFSGGPEYVRSVLGPLGVDPDKGMLELGRDLGHLGTADHVLSLDHLLRTGQVGPGDHVLMASNGASFVTCALFRITGVLGEHDTDEGGK</sequence>
<dbReference type="PANTHER" id="PTHR34069:SF2">
    <property type="entry name" value="BETA-KETOACYL-[ACYL-CARRIER-PROTEIN] SYNTHASE III"/>
    <property type="match status" value="1"/>
</dbReference>
<geneLocation type="plasmid" evidence="6 7">
    <name>p1</name>
</geneLocation>
<evidence type="ECO:0000259" key="4">
    <source>
        <dbReference type="Pfam" id="PF08541"/>
    </source>
</evidence>
<feature type="domain" description="Beta-ketoacyl-[acyl-carrier-protein] synthase III C-terminal" evidence="4">
    <location>
        <begin position="252"/>
        <end position="339"/>
    </location>
</feature>
<dbReference type="EMBL" id="CP097290">
    <property type="protein sequence ID" value="UQT61990.1"/>
    <property type="molecule type" value="Genomic_DNA"/>
</dbReference>
<accession>A0ABY4Q986</accession>
<feature type="domain" description="Beta-ketoacyl-[acyl-carrier-protein] synthase III N-terminal" evidence="5">
    <location>
        <begin position="109"/>
        <end position="178"/>
    </location>
</feature>
<gene>
    <name evidence="6" type="ORF">M4V62_43460</name>
</gene>
<dbReference type="Pfam" id="PF08541">
    <property type="entry name" value="ACP_syn_III_C"/>
    <property type="match status" value="1"/>
</dbReference>
<keyword evidence="1" id="KW-0963">Cytoplasm</keyword>
<proteinExistence type="predicted"/>
<dbReference type="Proteomes" id="UP000829992">
    <property type="component" value="Plasmid p1"/>
</dbReference>
<reference evidence="6 7" key="1">
    <citation type="submission" date="2022-05" db="EMBL/GenBank/DDBJ databases">
        <authorList>
            <person name="Zhou X."/>
            <person name="Li K."/>
            <person name="Man Y."/>
        </authorList>
    </citation>
    <scope>NUCLEOTIDE SEQUENCE [LARGE SCALE GENOMIC DNA]</scope>
    <source>
        <strain evidence="6 7">MS405</strain>
        <plasmid evidence="6 7">p1</plasmid>
    </source>
</reference>